<dbReference type="Proteomes" id="UP001163387">
    <property type="component" value="Chromosome"/>
</dbReference>
<protein>
    <submittedName>
        <fullName evidence="1">Uncharacterized protein</fullName>
    </submittedName>
</protein>
<dbReference type="EMBL" id="AP026933">
    <property type="protein sequence ID" value="BDT02864.1"/>
    <property type="molecule type" value="Genomic_DNA"/>
</dbReference>
<evidence type="ECO:0000313" key="2">
    <source>
        <dbReference type="Proteomes" id="UP001163387"/>
    </source>
</evidence>
<evidence type="ECO:0000313" key="1">
    <source>
        <dbReference type="EMBL" id="BDT02864.1"/>
    </source>
</evidence>
<organism evidence="1 2">
    <name type="scientific">Spiroplasma ixodetis</name>
    <dbReference type="NCBI Taxonomy" id="2141"/>
    <lineage>
        <taxon>Bacteria</taxon>
        <taxon>Bacillati</taxon>
        <taxon>Mycoplasmatota</taxon>
        <taxon>Mollicutes</taxon>
        <taxon>Entomoplasmatales</taxon>
        <taxon>Spiroplasmataceae</taxon>
        <taxon>Spiroplasma</taxon>
    </lineage>
</organism>
<reference evidence="1 2" key="1">
    <citation type="journal article" date="2022" name="Front. Microbiol.">
        <title>Male-killing mechanisms vary between Spiroplasma species.</title>
        <authorList>
            <person name="Arai H."/>
            <person name="Inoue M."/>
            <person name="Kageyama D."/>
        </authorList>
    </citation>
    <scope>NUCLEOTIDE SEQUENCE [LARGE SCALE GENOMIC DNA]</scope>
    <source>
        <strain evidence="2">sHm</strain>
    </source>
</reference>
<proteinExistence type="predicted"/>
<name>A0ABM8BSN5_9MOLU</name>
<keyword evidence="2" id="KW-1185">Reference proteome</keyword>
<gene>
    <name evidence="1" type="ORF">SHM_05100</name>
</gene>
<accession>A0ABM8BSN5</accession>
<sequence>MIGIEVSNKNIVPINMQEQFENISEKYKNKKLLISIGRNTTGDYMLHPLKKCPTY</sequence>